<dbReference type="Proteomes" id="UP000176803">
    <property type="component" value="Unassembled WGS sequence"/>
</dbReference>
<dbReference type="AlphaFoldDB" id="A0A1F7I415"/>
<accession>A0A1F7I415</accession>
<evidence type="ECO:0000313" key="2">
    <source>
        <dbReference type="Proteomes" id="UP000176803"/>
    </source>
</evidence>
<name>A0A1F7I415_9BACT</name>
<sequence length="237" mass="26979">MNLTIYIPNHQELLVSVGQDVDLKSPFLKKSSPTNAVLKISESLGFRPERIFKFLKKFVGETVKKGELLAEYKTFLSSKQFVSNFEGLIKEVNHQTGTLLIETATDQKNIIPCFFQGTVIGIDGNLLQLQVNELVKYQTQPQKTYTGGQVTYHKDKNKLTEETISNKFICVEEIKLFDQVKQETLGANGFITLSDLKKETKLPKIKIKKIEDFKQILDGHLPYCITGEDDTTIYFYA</sequence>
<comment type="caution">
    <text evidence="1">The sequence shown here is derived from an EMBL/GenBank/DDBJ whole genome shotgun (WGS) entry which is preliminary data.</text>
</comment>
<evidence type="ECO:0000313" key="1">
    <source>
        <dbReference type="EMBL" id="OGK38022.1"/>
    </source>
</evidence>
<proteinExistence type="predicted"/>
<organism evidence="1 2">
    <name type="scientific">Candidatus Roizmanbacteria bacterium RIFCSPHIGHO2_12_FULL_41_11</name>
    <dbReference type="NCBI Taxonomy" id="1802052"/>
    <lineage>
        <taxon>Bacteria</taxon>
        <taxon>Candidatus Roizmaniibacteriota</taxon>
    </lineage>
</organism>
<evidence type="ECO:0008006" key="3">
    <source>
        <dbReference type="Google" id="ProtNLM"/>
    </source>
</evidence>
<reference evidence="1 2" key="1">
    <citation type="journal article" date="2016" name="Nat. Commun.">
        <title>Thousands of microbial genomes shed light on interconnected biogeochemical processes in an aquifer system.</title>
        <authorList>
            <person name="Anantharaman K."/>
            <person name="Brown C.T."/>
            <person name="Hug L.A."/>
            <person name="Sharon I."/>
            <person name="Castelle C.J."/>
            <person name="Probst A.J."/>
            <person name="Thomas B.C."/>
            <person name="Singh A."/>
            <person name="Wilkins M.J."/>
            <person name="Karaoz U."/>
            <person name="Brodie E.L."/>
            <person name="Williams K.H."/>
            <person name="Hubbard S.S."/>
            <person name="Banfield J.F."/>
        </authorList>
    </citation>
    <scope>NUCLEOTIDE SEQUENCE [LARGE SCALE GENOMIC DNA]</scope>
</reference>
<dbReference type="EMBL" id="MGAC01000024">
    <property type="protein sequence ID" value="OGK38022.1"/>
    <property type="molecule type" value="Genomic_DNA"/>
</dbReference>
<gene>
    <name evidence="1" type="ORF">A3F03_00225</name>
</gene>
<protein>
    <recommendedName>
        <fullName evidence="3">Lipoyl-binding domain-containing protein</fullName>
    </recommendedName>
</protein>